<accession>A0A7J7CKC2</accession>
<reference evidence="1 2" key="1">
    <citation type="journal article" date="2020" name="Nat. Commun.">
        <title>Genome of Tripterygium wilfordii and identification of cytochrome P450 involved in triptolide biosynthesis.</title>
        <authorList>
            <person name="Tu L."/>
            <person name="Su P."/>
            <person name="Zhang Z."/>
            <person name="Gao L."/>
            <person name="Wang J."/>
            <person name="Hu T."/>
            <person name="Zhou J."/>
            <person name="Zhang Y."/>
            <person name="Zhao Y."/>
            <person name="Liu Y."/>
            <person name="Song Y."/>
            <person name="Tong Y."/>
            <person name="Lu Y."/>
            <person name="Yang J."/>
            <person name="Xu C."/>
            <person name="Jia M."/>
            <person name="Peters R.J."/>
            <person name="Huang L."/>
            <person name="Gao W."/>
        </authorList>
    </citation>
    <scope>NUCLEOTIDE SEQUENCE [LARGE SCALE GENOMIC DNA]</scope>
    <source>
        <strain evidence="2">cv. XIE 37</strain>
        <tissue evidence="1">Leaf</tissue>
    </source>
</reference>
<dbReference type="Pfam" id="PF14929">
    <property type="entry name" value="TAF1_subA"/>
    <property type="match status" value="1"/>
</dbReference>
<dbReference type="GO" id="GO:0006360">
    <property type="term" value="P:transcription by RNA polymerase I"/>
    <property type="evidence" value="ECO:0007669"/>
    <property type="project" value="InterPro"/>
</dbReference>
<dbReference type="Proteomes" id="UP000593562">
    <property type="component" value="Unassembled WGS sequence"/>
</dbReference>
<proteinExistence type="predicted"/>
<dbReference type="PANTHER" id="PTHR36720:SF1">
    <property type="entry name" value="TAF RNA POLYMERASE I SUBUNIT A"/>
    <property type="match status" value="1"/>
</dbReference>
<gene>
    <name evidence="1" type="ORF">HS088_TW16G00951</name>
</gene>
<evidence type="ECO:0000313" key="1">
    <source>
        <dbReference type="EMBL" id="KAF5734502.1"/>
    </source>
</evidence>
<organism evidence="1 2">
    <name type="scientific">Tripterygium wilfordii</name>
    <name type="common">Thunder God vine</name>
    <dbReference type="NCBI Taxonomy" id="458696"/>
    <lineage>
        <taxon>Eukaryota</taxon>
        <taxon>Viridiplantae</taxon>
        <taxon>Streptophyta</taxon>
        <taxon>Embryophyta</taxon>
        <taxon>Tracheophyta</taxon>
        <taxon>Spermatophyta</taxon>
        <taxon>Magnoliopsida</taxon>
        <taxon>eudicotyledons</taxon>
        <taxon>Gunneridae</taxon>
        <taxon>Pentapetalae</taxon>
        <taxon>rosids</taxon>
        <taxon>fabids</taxon>
        <taxon>Celastrales</taxon>
        <taxon>Celastraceae</taxon>
        <taxon>Tripterygium</taxon>
    </lineage>
</organism>
<comment type="caution">
    <text evidence="1">The sequence shown here is derived from an EMBL/GenBank/DDBJ whole genome shotgun (WGS) entry which is preliminary data.</text>
</comment>
<dbReference type="AlphaFoldDB" id="A0A7J7CKC2"/>
<evidence type="ECO:0000313" key="2">
    <source>
        <dbReference type="Proteomes" id="UP000593562"/>
    </source>
</evidence>
<dbReference type="InterPro" id="IPR039495">
    <property type="entry name" value="TAF1A"/>
</dbReference>
<dbReference type="EMBL" id="JAAARO010000016">
    <property type="protein sequence ID" value="KAF5734502.1"/>
    <property type="molecule type" value="Genomic_DNA"/>
</dbReference>
<protein>
    <recommendedName>
        <fullName evidence="3">Pentatricopeptide repeat-containing protein</fullName>
    </recommendedName>
</protein>
<sequence>MKLSTVNKFCENSHTPLPFRLKASLLEHLCGDYPMLSTCHEDILKRDPTCYYSLERLVSMHNNGDYAMESLFDMIVLHLDGTFAQHKTWKEFADCFLKLHKIEKDGNVLYSICKDSIKAWKLRRRWWSRRHFSPDILASEIAGGGFPLLSYKAACAYHLYGMEFGYVSKACACLEKEQINSDLFAYLKNSTSIPSYFK</sequence>
<name>A0A7J7CKC2_TRIWF</name>
<evidence type="ECO:0008006" key="3">
    <source>
        <dbReference type="Google" id="ProtNLM"/>
    </source>
</evidence>
<keyword evidence="2" id="KW-1185">Reference proteome</keyword>
<dbReference type="GO" id="GO:0000120">
    <property type="term" value="C:RNA polymerase I transcription regulator complex"/>
    <property type="evidence" value="ECO:0007669"/>
    <property type="project" value="InterPro"/>
</dbReference>
<dbReference type="PANTHER" id="PTHR36720">
    <property type="entry name" value="TAF RNA POLYMERASE I SUBUNIT A"/>
    <property type="match status" value="1"/>
</dbReference>
<dbReference type="InParanoid" id="A0A7J7CKC2"/>